<evidence type="ECO:0000313" key="2">
    <source>
        <dbReference type="Proteomes" id="UP000093432"/>
    </source>
</evidence>
<dbReference type="Proteomes" id="UP000093432">
    <property type="component" value="Unassembled WGS sequence"/>
</dbReference>
<proteinExistence type="predicted"/>
<name>A0A1B8ZRL4_9FLAO</name>
<gene>
    <name evidence="1" type="ORF">BBI00_07690</name>
</gene>
<comment type="caution">
    <text evidence="1">The sequence shown here is derived from an EMBL/GenBank/DDBJ whole genome shotgun (WGS) entry which is preliminary data.</text>
</comment>
<dbReference type="EMBL" id="MAYG01000001">
    <property type="protein sequence ID" value="OCA74227.1"/>
    <property type="molecule type" value="Genomic_DNA"/>
</dbReference>
<organism evidence="1 2">
    <name type="scientific">Chryseobacterium arthrosphaerae</name>
    <dbReference type="NCBI Taxonomy" id="651561"/>
    <lineage>
        <taxon>Bacteria</taxon>
        <taxon>Pseudomonadati</taxon>
        <taxon>Bacteroidota</taxon>
        <taxon>Flavobacteriia</taxon>
        <taxon>Flavobacteriales</taxon>
        <taxon>Weeksellaceae</taxon>
        <taxon>Chryseobacterium group</taxon>
        <taxon>Chryseobacterium</taxon>
    </lineage>
</organism>
<dbReference type="RefSeq" id="WP_065398218.1">
    <property type="nucleotide sequence ID" value="NZ_JBOBHV010000001.1"/>
</dbReference>
<sequence>MNTNPEESKICKCNVQEYERIIVFKNENDGTYTGYSDTGWAAKGDLKQDSAVDCFKNQMVKNEEFSSNYDSQYRREIHRKWIYTCK</sequence>
<dbReference type="AlphaFoldDB" id="A0A1B8ZRL4"/>
<protein>
    <submittedName>
        <fullName evidence="1">Uncharacterized protein</fullName>
    </submittedName>
</protein>
<accession>A0A1B8ZRL4</accession>
<reference evidence="2" key="1">
    <citation type="submission" date="2016-07" db="EMBL/GenBank/DDBJ databases">
        <authorList>
            <person name="Florea S."/>
            <person name="Webb J.S."/>
            <person name="Jaromczyk J."/>
            <person name="Schardl C.L."/>
        </authorList>
    </citation>
    <scope>NUCLEOTIDE SEQUENCE [LARGE SCALE GENOMIC DNA]</scope>
    <source>
        <strain evidence="2">CC-VM-7</strain>
    </source>
</reference>
<evidence type="ECO:0000313" key="1">
    <source>
        <dbReference type="EMBL" id="OCA74227.1"/>
    </source>
</evidence>
<dbReference type="OrthoDB" id="1264608at2"/>